<dbReference type="eggNOG" id="COG0629">
    <property type="taxonomic scope" value="Bacteria"/>
</dbReference>
<name>L1M0W2_9PSED</name>
<evidence type="ECO:0000313" key="2">
    <source>
        <dbReference type="EMBL" id="NNJ16996.1"/>
    </source>
</evidence>
<keyword evidence="3" id="KW-1185">Reference proteome</keyword>
<dbReference type="InterPro" id="IPR000424">
    <property type="entry name" value="Primosome_PriB/ssb"/>
</dbReference>
<dbReference type="NCBIfam" id="TIGR00621">
    <property type="entry name" value="ssb"/>
    <property type="match status" value="1"/>
</dbReference>
<gene>
    <name evidence="2" type="primary">ssb</name>
    <name evidence="2" type="ORF">CSV86_018210</name>
</gene>
<dbReference type="NCBIfam" id="NF006039">
    <property type="entry name" value="PRK08182.1"/>
    <property type="match status" value="1"/>
</dbReference>
<dbReference type="PIRSF" id="PIRSF002070">
    <property type="entry name" value="SSB"/>
    <property type="match status" value="1"/>
</dbReference>
<keyword evidence="2" id="KW-0238">DNA-binding</keyword>
<dbReference type="RefSeq" id="WP_009399153.1">
    <property type="nucleotide sequence ID" value="NZ_AMWJ02000002.1"/>
</dbReference>
<evidence type="ECO:0000256" key="1">
    <source>
        <dbReference type="SAM" id="MobiDB-lite"/>
    </source>
</evidence>
<dbReference type="GO" id="GO:0003697">
    <property type="term" value="F:single-stranded DNA binding"/>
    <property type="evidence" value="ECO:0007669"/>
    <property type="project" value="InterPro"/>
</dbReference>
<dbReference type="GO" id="GO:0006260">
    <property type="term" value="P:DNA replication"/>
    <property type="evidence" value="ECO:0007669"/>
    <property type="project" value="InterPro"/>
</dbReference>
<dbReference type="EMBL" id="AMWJ02000002">
    <property type="protein sequence ID" value="NNJ16996.1"/>
    <property type="molecule type" value="Genomic_DNA"/>
</dbReference>
<dbReference type="InterPro" id="IPR012340">
    <property type="entry name" value="NA-bd_OB-fold"/>
</dbReference>
<sequence>MGTPVVWEGNVGNAAEHRSFPNGNKDPRHMLRLNVMFDNSIPDGQGGYKDRGGFWANVEWWHQDAERFAALFQKGMRVVVIGRAIMDSWTDKQSGQEVSALKVEASRVAILPHRIEHVSLSGGGQRPTNQPQGQARGQTNGGQAQNAPQPSPEEMRHYGEGFDDDIPL</sequence>
<dbReference type="Proteomes" id="UP000010448">
    <property type="component" value="Unassembled WGS sequence"/>
</dbReference>
<evidence type="ECO:0000313" key="3">
    <source>
        <dbReference type="Proteomes" id="UP000010448"/>
    </source>
</evidence>
<dbReference type="AlphaFoldDB" id="L1M0W2"/>
<dbReference type="SUPFAM" id="SSF50249">
    <property type="entry name" value="Nucleic acid-binding proteins"/>
    <property type="match status" value="1"/>
</dbReference>
<reference evidence="2 3" key="1">
    <citation type="journal article" date="2013" name="Genome Announc.">
        <title>Genome Sequence of Naphthalene-Degrading Soil Bacterium Pseudomonas putida CSV86.</title>
        <authorList>
            <person name="Phale P.S."/>
            <person name="Paliwal V."/>
            <person name="Raju S.C."/>
            <person name="Modak A."/>
            <person name="Purohit H.J."/>
        </authorList>
    </citation>
    <scope>NUCLEOTIDE SEQUENCE [LARGE SCALE GENOMIC DNA]</scope>
    <source>
        <strain evidence="2 3">CSV86</strain>
    </source>
</reference>
<dbReference type="InterPro" id="IPR011344">
    <property type="entry name" value="ssDNA-bd"/>
</dbReference>
<proteinExistence type="predicted"/>
<dbReference type="Gene3D" id="2.40.50.140">
    <property type="entry name" value="Nucleic acid-binding proteins"/>
    <property type="match status" value="1"/>
</dbReference>
<dbReference type="CDD" id="cd04496">
    <property type="entry name" value="SSB_OBF"/>
    <property type="match status" value="1"/>
</dbReference>
<dbReference type="OrthoDB" id="4427276at2"/>
<dbReference type="PROSITE" id="PS50935">
    <property type="entry name" value="SSB"/>
    <property type="match status" value="1"/>
</dbReference>
<organism evidence="2 3">
    <name type="scientific">Pseudomonas bharatica CSV86</name>
    <dbReference type="NCBI Taxonomy" id="1005395"/>
    <lineage>
        <taxon>Bacteria</taxon>
        <taxon>Pseudomonadati</taxon>
        <taxon>Pseudomonadota</taxon>
        <taxon>Gammaproteobacteria</taxon>
        <taxon>Pseudomonadales</taxon>
        <taxon>Pseudomonadaceae</taxon>
        <taxon>Pseudomonas</taxon>
        <taxon>Pseudomonas bharatica</taxon>
    </lineage>
</organism>
<protein>
    <submittedName>
        <fullName evidence="2">Single-stranded DNA-binding protein</fullName>
    </submittedName>
</protein>
<accession>L1M0W2</accession>
<dbReference type="Pfam" id="PF00436">
    <property type="entry name" value="SSB"/>
    <property type="match status" value="1"/>
</dbReference>
<feature type="region of interest" description="Disordered" evidence="1">
    <location>
        <begin position="117"/>
        <end position="168"/>
    </location>
</feature>
<feature type="compositionally biased region" description="Polar residues" evidence="1">
    <location>
        <begin position="126"/>
        <end position="148"/>
    </location>
</feature>
<comment type="caution">
    <text evidence="2">The sequence shown here is derived from an EMBL/GenBank/DDBJ whole genome shotgun (WGS) entry which is preliminary data.</text>
</comment>